<reference evidence="3" key="1">
    <citation type="submission" date="2019-11" db="EMBL/GenBank/DDBJ databases">
        <title>Acidithiobacillus ferrianus sp. nov.: a facultatively anaerobic and extremely acidophilic chemolithoautotroph.</title>
        <authorList>
            <person name="Norris P.R."/>
            <person name="Falagan C."/>
            <person name="Moya-Beltran A."/>
            <person name="Castro M."/>
            <person name="Quatrini R."/>
            <person name="Johnson D.B."/>
        </authorList>
    </citation>
    <scope>NUCLEOTIDE SEQUENCE [LARGE SCALE GENOMIC DNA]</scope>
    <source>
        <strain evidence="3">MG</strain>
    </source>
</reference>
<dbReference type="Pfam" id="PF13429">
    <property type="entry name" value="TPR_15"/>
    <property type="match status" value="1"/>
</dbReference>
<dbReference type="SMART" id="SM00028">
    <property type="entry name" value="TPR"/>
    <property type="match status" value="2"/>
</dbReference>
<dbReference type="SUPFAM" id="SSF48452">
    <property type="entry name" value="TPR-like"/>
    <property type="match status" value="1"/>
</dbReference>
<evidence type="ECO:0000259" key="2">
    <source>
        <dbReference type="Pfam" id="PF24604"/>
    </source>
</evidence>
<dbReference type="InterPro" id="IPR011990">
    <property type="entry name" value="TPR-like_helical_dom_sf"/>
</dbReference>
<dbReference type="Pfam" id="PF24604">
    <property type="entry name" value="B-barrel_PelB_C"/>
    <property type="match status" value="1"/>
</dbReference>
<dbReference type="EMBL" id="WNJL01000001">
    <property type="protein sequence ID" value="NDU41087.1"/>
    <property type="molecule type" value="Genomic_DNA"/>
</dbReference>
<dbReference type="InterPro" id="IPR057306">
    <property type="entry name" value="B-barrel_PelB_C"/>
</dbReference>
<organism evidence="3">
    <name type="scientific">Acidithiobacillus ferrianus</name>
    <dbReference type="NCBI Taxonomy" id="2678518"/>
    <lineage>
        <taxon>Bacteria</taxon>
        <taxon>Pseudomonadati</taxon>
        <taxon>Pseudomonadota</taxon>
        <taxon>Acidithiobacillia</taxon>
        <taxon>Acidithiobacillales</taxon>
        <taxon>Acidithiobacillaceae</taxon>
        <taxon>Acidithiobacillus</taxon>
    </lineage>
</organism>
<keyword evidence="1" id="KW-0732">Signal</keyword>
<name>A0A845U5Q3_9PROT</name>
<sequence>MKLLKIYGVATLLFSSLLPLLSFATDWWDAPGSLSKDAAGWLRTHRVRNEIGNAFAANLQRSLKSGKGLSYLDQGGISPNWYHPPLAVEPFPGAYHAKLYDLAYQAFLQSHQLENAYRVAWTAVHKNPDSPHWRKRLIRVAAWLGQREEELRQWRWLAAHGDATAQAATVTLAVALARPDVIVGMLSPAARDGTLSDADWKTLIFAYGELGQPNKAVADINAALRHRQSHFLLEQKAYLTYQMGRIGQSLAALQQSDRIYGSMPATALREAQLLAMKGQFSAAMAAMRAAEPKATLGDVDFWRLYAVLAWTLNEHKAALAAEKRLYLLGAANRYDVQRLIMLTQNNQPQAAFAIARQGWRQFRSPLFFFESISLAANQAHWRALARLLKTIPRGDPLRLRRHPAYWIAEAQLAIARKDLPRALADYAQALDIRPGDTAIQADLIWLLIDQKDEALLRALLIGNLDHPGNLRNALINAAQVMHRPQLALYLQQEKASGPDAILNQADILSDNDLRGRAWSLRRQVAVDMTQHLHLLARALAAAPTGGNGTLRVMLAAARKGDYLPAISWSMAQGHWDLARALMRTDPQPVPDWVRLSLALRSHDLDALATLVAHPHRLSPHDLIRAYVMLGDYARAQYWAFQRLQDNPRDQHLRQQYLEVVSHNASVVTLGTRWLSFSGLQRYATILHGKLFIGPNWGLLLRSAYHWQTADTASFLTGIPAREQSAETGFFLQNPLWRVQAYAGQRDAMRHFLTGDFSGEYALGDGLSIHGRLGLHRRATQSPALAVAGMKNDAQIQIDHNHADWSESLYAGWTRYEGQDGTPVGSSRFGGISVTWHHHWGAWGYALGPFANMYDIHRAANVTGLLAQTLLPTGRDVSNVLAGSYADYGLHFSLGSAEPALNFRWTPYLAVSVYNNTLFGFQYLFSAGMHTPLWGPDELSLSYSQGQGGNALALNQREVHLSYTYYFSP</sequence>
<dbReference type="InterPro" id="IPR019734">
    <property type="entry name" value="TPR_rpt"/>
</dbReference>
<dbReference type="AlphaFoldDB" id="A0A845U5Q3"/>
<feature type="chain" id="PRO_5032901063" evidence="1">
    <location>
        <begin position="25"/>
        <end position="968"/>
    </location>
</feature>
<protein>
    <submittedName>
        <fullName evidence="3">Tetratricopeptide repeat protein</fullName>
    </submittedName>
</protein>
<dbReference type="Gene3D" id="1.25.40.10">
    <property type="entry name" value="Tetratricopeptide repeat domain"/>
    <property type="match status" value="1"/>
</dbReference>
<evidence type="ECO:0000256" key="1">
    <source>
        <dbReference type="SAM" id="SignalP"/>
    </source>
</evidence>
<proteinExistence type="predicted"/>
<comment type="caution">
    <text evidence="3">The sequence shown here is derived from an EMBL/GenBank/DDBJ whole genome shotgun (WGS) entry which is preliminary data.</text>
</comment>
<evidence type="ECO:0000313" key="3">
    <source>
        <dbReference type="EMBL" id="NDU41087.1"/>
    </source>
</evidence>
<accession>A0A845U5Q3</accession>
<gene>
    <name evidence="3" type="ORF">GL267_00130</name>
</gene>
<feature type="domain" description="PelB C-terminal" evidence="2">
    <location>
        <begin position="663"/>
        <end position="965"/>
    </location>
</feature>
<feature type="signal peptide" evidence="1">
    <location>
        <begin position="1"/>
        <end position="24"/>
    </location>
</feature>
<dbReference type="RefSeq" id="WP_163095306.1">
    <property type="nucleotide sequence ID" value="NZ_CP127523.1"/>
</dbReference>